<feature type="transmembrane region" description="Helical" evidence="1">
    <location>
        <begin position="207"/>
        <end position="226"/>
    </location>
</feature>
<feature type="transmembrane region" description="Helical" evidence="1">
    <location>
        <begin position="33"/>
        <end position="52"/>
    </location>
</feature>
<feature type="transmembrane region" description="Helical" evidence="1">
    <location>
        <begin position="360"/>
        <end position="380"/>
    </location>
</feature>
<evidence type="ECO:0000313" key="3">
    <source>
        <dbReference type="Proteomes" id="UP000265509"/>
    </source>
</evidence>
<evidence type="ECO:0008006" key="4">
    <source>
        <dbReference type="Google" id="ProtNLM"/>
    </source>
</evidence>
<protein>
    <recommendedName>
        <fullName evidence="4">Oligosaccharide repeat unit polymerase</fullName>
    </recommendedName>
</protein>
<evidence type="ECO:0000256" key="1">
    <source>
        <dbReference type="SAM" id="Phobius"/>
    </source>
</evidence>
<dbReference type="EMBL" id="QRAN01000015">
    <property type="protein sequence ID" value="RLQ21183.1"/>
    <property type="molecule type" value="Genomic_DNA"/>
</dbReference>
<feature type="transmembrane region" description="Helical" evidence="1">
    <location>
        <begin position="64"/>
        <end position="86"/>
    </location>
</feature>
<proteinExistence type="predicted"/>
<gene>
    <name evidence="2" type="ORF">DWB85_13970</name>
</gene>
<organism evidence="2 3">
    <name type="scientific">Seongchinamella sediminis</name>
    <dbReference type="NCBI Taxonomy" id="2283635"/>
    <lineage>
        <taxon>Bacteria</taxon>
        <taxon>Pseudomonadati</taxon>
        <taxon>Pseudomonadota</taxon>
        <taxon>Gammaproteobacteria</taxon>
        <taxon>Cellvibrionales</taxon>
        <taxon>Halieaceae</taxon>
        <taxon>Seongchinamella</taxon>
    </lineage>
</organism>
<dbReference type="Proteomes" id="UP000265509">
    <property type="component" value="Unassembled WGS sequence"/>
</dbReference>
<feature type="transmembrane region" description="Helical" evidence="1">
    <location>
        <begin position="133"/>
        <end position="157"/>
    </location>
</feature>
<accession>A0A3L7DYI1</accession>
<keyword evidence="1" id="KW-0472">Membrane</keyword>
<name>A0A3L7DYI1_9GAMM</name>
<comment type="caution">
    <text evidence="2">The sequence shown here is derived from an EMBL/GenBank/DDBJ whole genome shotgun (WGS) entry which is preliminary data.</text>
</comment>
<evidence type="ECO:0000313" key="2">
    <source>
        <dbReference type="EMBL" id="RLQ21183.1"/>
    </source>
</evidence>
<feature type="transmembrane region" description="Helical" evidence="1">
    <location>
        <begin position="414"/>
        <end position="432"/>
    </location>
</feature>
<dbReference type="RefSeq" id="WP_117955779.1">
    <property type="nucleotide sequence ID" value="NZ_QRAN01000015.1"/>
</dbReference>
<keyword evidence="1" id="KW-1133">Transmembrane helix</keyword>
<feature type="transmembrane region" description="Helical" evidence="1">
    <location>
        <begin position="177"/>
        <end position="195"/>
    </location>
</feature>
<sequence>MRIAIERGLLLIALLVATGSASLSIFSLVPDHAVLDMLFFAVLLVVFIFLFLKLEAPFYSPLFLFPYVYVFIFLVGLFAFEIIYGRAPASEVAIHVVTGFLGLSIGILVGQYGCAPMIKRRFQSLKSSPNVKLLYGLAFVGFMAFFMMIGIKGVPILAHDIDQAKVGFYSGLGHLNVVYGLVPITAIAILADGIIRGDKRRVQIAHIIFLLSLLTMAVIGFRSLLIKNLISYVVFLGLFQRLKLSNYTVGFYGILLIAVASWFGAYRRGNEGFHGVLNELGITIGARTKAAELISINLDGARSIDFSYFGDFQKLLPGKQIGQNVDLKNSIYHNADAMPELAGINPSIVGEALLAGGPSMVLFAPLIIGLSVAVLYSFAIKRLSNLFWPILYAVVVSDLLGALASGIATRLPGLAIKFCSVLIVVFIYRLRFTFSGRGAGNYACNITIESHSMERRKQ</sequence>
<keyword evidence="1" id="KW-0812">Transmembrane</keyword>
<feature type="transmembrane region" description="Helical" evidence="1">
    <location>
        <begin position="92"/>
        <end position="112"/>
    </location>
</feature>
<dbReference type="OrthoDB" id="9884976at2"/>
<feature type="transmembrane region" description="Helical" evidence="1">
    <location>
        <begin position="246"/>
        <end position="265"/>
    </location>
</feature>
<keyword evidence="3" id="KW-1185">Reference proteome</keyword>
<dbReference type="AlphaFoldDB" id="A0A3L7DYI1"/>
<reference evidence="2 3" key="1">
    <citation type="submission" date="2018-07" db="EMBL/GenBank/DDBJ databases">
        <title>Halioglobus sp. genome submission.</title>
        <authorList>
            <person name="Ye M.-Q."/>
            <person name="Du Z.-J."/>
        </authorList>
    </citation>
    <scope>NUCLEOTIDE SEQUENCE [LARGE SCALE GENOMIC DNA]</scope>
    <source>
        <strain evidence="2 3">U0301</strain>
    </source>
</reference>